<feature type="transmembrane region" description="Helical" evidence="6">
    <location>
        <begin position="34"/>
        <end position="52"/>
    </location>
</feature>
<name>A0ABY6Q6N6_9GAMM</name>
<evidence type="ECO:0000256" key="3">
    <source>
        <dbReference type="ARBA" id="ARBA00022692"/>
    </source>
</evidence>
<reference evidence="8 9" key="1">
    <citation type="submission" date="2019-02" db="EMBL/GenBank/DDBJ databases">
        <title>Halieaceae_genomes.</title>
        <authorList>
            <person name="Li S.-H."/>
        </authorList>
    </citation>
    <scope>NUCLEOTIDE SEQUENCE [LARGE SCALE GENOMIC DNA]</scope>
    <source>
        <strain evidence="8 9">JH123</strain>
    </source>
</reference>
<evidence type="ECO:0000256" key="4">
    <source>
        <dbReference type="ARBA" id="ARBA00022989"/>
    </source>
</evidence>
<keyword evidence="5 6" id="KW-0472">Membrane</keyword>
<evidence type="ECO:0000256" key="2">
    <source>
        <dbReference type="ARBA" id="ARBA00022475"/>
    </source>
</evidence>
<dbReference type="InterPro" id="IPR051542">
    <property type="entry name" value="Hydrogenase_cytochrome"/>
</dbReference>
<dbReference type="PANTHER" id="PTHR30485:SF2">
    <property type="entry name" value="BLL0597 PROTEIN"/>
    <property type="match status" value="1"/>
</dbReference>
<feature type="domain" description="Cytochrome b561 bacterial/Ni-hydrogenase" evidence="7">
    <location>
        <begin position="3"/>
        <end position="161"/>
    </location>
</feature>
<evidence type="ECO:0000256" key="1">
    <source>
        <dbReference type="ARBA" id="ARBA00004651"/>
    </source>
</evidence>
<evidence type="ECO:0000313" key="9">
    <source>
        <dbReference type="Proteomes" id="UP001317963"/>
    </source>
</evidence>
<dbReference type="SUPFAM" id="SSF81342">
    <property type="entry name" value="Transmembrane di-heme cytochromes"/>
    <property type="match status" value="1"/>
</dbReference>
<dbReference type="Gene3D" id="1.20.950.20">
    <property type="entry name" value="Transmembrane di-heme cytochromes, Chain C"/>
    <property type="match status" value="1"/>
</dbReference>
<keyword evidence="9" id="KW-1185">Reference proteome</keyword>
<proteinExistence type="predicted"/>
<evidence type="ECO:0000256" key="6">
    <source>
        <dbReference type="SAM" id="Phobius"/>
    </source>
</evidence>
<gene>
    <name evidence="8" type="ORF">E0F26_09435</name>
</gene>
<keyword evidence="2" id="KW-1003">Cell membrane</keyword>
<accession>A0ABY6Q6N6</accession>
<sequence length="164" mass="18741">MSWDHFIKVFHWSLATGIVANYFFLEDGDQLHEWLGYGLCALIVCRILWGVFGPTSARFTSFLRGPRTLWRELTGLATAHELPDTHTAAGGYQLVLVMTLVAGLGITGWMHDLDAFWGEDWPAEVHELLANALLTLASLHVAAIMWMQWVLKMPIIRRMWFRKT</sequence>
<keyword evidence="3 6" id="KW-0812">Transmembrane</keyword>
<dbReference type="EMBL" id="CP036501">
    <property type="protein sequence ID" value="UZP74942.1"/>
    <property type="molecule type" value="Genomic_DNA"/>
</dbReference>
<dbReference type="Proteomes" id="UP001317963">
    <property type="component" value="Chromosome"/>
</dbReference>
<feature type="transmembrane region" description="Helical" evidence="6">
    <location>
        <begin position="130"/>
        <end position="151"/>
    </location>
</feature>
<comment type="subcellular location">
    <subcellularLocation>
        <location evidence="1">Cell membrane</location>
        <topology evidence="1">Multi-pass membrane protein</topology>
    </subcellularLocation>
</comment>
<protein>
    <submittedName>
        <fullName evidence="8">Cytochrome B</fullName>
    </submittedName>
</protein>
<dbReference type="RefSeq" id="WP_279241407.1">
    <property type="nucleotide sequence ID" value="NZ_CP036501.1"/>
</dbReference>
<evidence type="ECO:0000256" key="5">
    <source>
        <dbReference type="ARBA" id="ARBA00023136"/>
    </source>
</evidence>
<evidence type="ECO:0000259" key="7">
    <source>
        <dbReference type="Pfam" id="PF01292"/>
    </source>
</evidence>
<keyword evidence="4 6" id="KW-1133">Transmembrane helix</keyword>
<feature type="transmembrane region" description="Helical" evidence="6">
    <location>
        <begin position="91"/>
        <end position="110"/>
    </location>
</feature>
<dbReference type="InterPro" id="IPR011577">
    <property type="entry name" value="Cyt_b561_bac/Ni-Hgenase"/>
</dbReference>
<organism evidence="8 9">
    <name type="scientific">Candidatus Paraluminiphilus aquimaris</name>
    <dbReference type="NCBI Taxonomy" id="2518994"/>
    <lineage>
        <taxon>Bacteria</taxon>
        <taxon>Pseudomonadati</taxon>
        <taxon>Pseudomonadota</taxon>
        <taxon>Gammaproteobacteria</taxon>
        <taxon>Cellvibrionales</taxon>
        <taxon>Halieaceae</taxon>
        <taxon>Candidatus Paraluminiphilus</taxon>
    </lineage>
</organism>
<dbReference type="InterPro" id="IPR016174">
    <property type="entry name" value="Di-haem_cyt_TM"/>
</dbReference>
<dbReference type="PANTHER" id="PTHR30485">
    <property type="entry name" value="NI/FE-HYDROGENASE 1 B-TYPE CYTOCHROME SUBUNIT"/>
    <property type="match status" value="1"/>
</dbReference>
<dbReference type="Pfam" id="PF01292">
    <property type="entry name" value="Ni_hydr_CYTB"/>
    <property type="match status" value="1"/>
</dbReference>
<evidence type="ECO:0000313" key="8">
    <source>
        <dbReference type="EMBL" id="UZP74942.1"/>
    </source>
</evidence>